<feature type="transmembrane region" description="Helical" evidence="12">
    <location>
        <begin position="12"/>
        <end position="33"/>
    </location>
</feature>
<keyword evidence="9 12" id="KW-0201">Cytochrome c-type biogenesis</keyword>
<evidence type="ECO:0000313" key="14">
    <source>
        <dbReference type="Proteomes" id="UP001271769"/>
    </source>
</evidence>
<dbReference type="PANTHER" id="PTHR37531:SF1">
    <property type="entry name" value="HEME EXPORTER PROTEIN D"/>
    <property type="match status" value="1"/>
</dbReference>
<evidence type="ECO:0000256" key="7">
    <source>
        <dbReference type="ARBA" id="ARBA00022519"/>
    </source>
</evidence>
<evidence type="ECO:0000256" key="12">
    <source>
        <dbReference type="RuleBase" id="RU363101"/>
    </source>
</evidence>
<evidence type="ECO:0000256" key="3">
    <source>
        <dbReference type="ARBA" id="ARBA00008741"/>
    </source>
</evidence>
<keyword evidence="7 12" id="KW-0997">Cell inner membrane</keyword>
<evidence type="ECO:0000256" key="6">
    <source>
        <dbReference type="ARBA" id="ARBA00022475"/>
    </source>
</evidence>
<comment type="function">
    <text evidence="1 12">Required for the export of heme to the periplasm for the biogenesis of c-type cytochromes.</text>
</comment>
<dbReference type="EMBL" id="JAXCLX010000001">
    <property type="protein sequence ID" value="MDY0871549.1"/>
    <property type="molecule type" value="Genomic_DNA"/>
</dbReference>
<keyword evidence="14" id="KW-1185">Reference proteome</keyword>
<evidence type="ECO:0000256" key="5">
    <source>
        <dbReference type="ARBA" id="ARBA00022448"/>
    </source>
</evidence>
<comment type="caution">
    <text evidence="13">The sequence shown here is derived from an EMBL/GenBank/DDBJ whole genome shotgun (WGS) entry which is preliminary data.</text>
</comment>
<evidence type="ECO:0000256" key="4">
    <source>
        <dbReference type="ARBA" id="ARBA00016461"/>
    </source>
</evidence>
<dbReference type="Proteomes" id="UP001271769">
    <property type="component" value="Unassembled WGS sequence"/>
</dbReference>
<evidence type="ECO:0000256" key="9">
    <source>
        <dbReference type="ARBA" id="ARBA00022748"/>
    </source>
</evidence>
<reference evidence="13 14" key="1">
    <citation type="journal article" date="2013" name="Antonie Van Leeuwenhoek">
        <title>Dongia rigui sp. nov., isolated from freshwater of a large wetland in Korea.</title>
        <authorList>
            <person name="Baik K.S."/>
            <person name="Hwang Y.M."/>
            <person name="Choi J.S."/>
            <person name="Kwon J."/>
            <person name="Seong C.N."/>
        </authorList>
    </citation>
    <scope>NUCLEOTIDE SEQUENCE [LARGE SCALE GENOMIC DNA]</scope>
    <source>
        <strain evidence="13 14">04SU4-P</strain>
    </source>
</reference>
<dbReference type="Pfam" id="PF04995">
    <property type="entry name" value="CcmD"/>
    <property type="match status" value="1"/>
</dbReference>
<gene>
    <name evidence="13" type="primary">ccmD</name>
    <name evidence="13" type="ORF">SMD31_06430</name>
</gene>
<protein>
    <recommendedName>
        <fullName evidence="4 12">Heme exporter protein D</fullName>
    </recommendedName>
</protein>
<proteinExistence type="inferred from homology"/>
<dbReference type="InterPro" id="IPR007078">
    <property type="entry name" value="Haem_export_protD_CcmD"/>
</dbReference>
<keyword evidence="6 12" id="KW-1003">Cell membrane</keyword>
<accession>A0ABU5DX81</accession>
<dbReference type="PANTHER" id="PTHR37531">
    <property type="entry name" value="HEME EXPORTER PROTEIN D"/>
    <property type="match status" value="1"/>
</dbReference>
<evidence type="ECO:0000256" key="10">
    <source>
        <dbReference type="ARBA" id="ARBA00022989"/>
    </source>
</evidence>
<name>A0ABU5DX81_9PROT</name>
<keyword evidence="10 12" id="KW-1133">Transmembrane helix</keyword>
<keyword evidence="5 12" id="KW-0813">Transport</keyword>
<organism evidence="13 14">
    <name type="scientific">Dongia rigui</name>
    <dbReference type="NCBI Taxonomy" id="940149"/>
    <lineage>
        <taxon>Bacteria</taxon>
        <taxon>Pseudomonadati</taxon>
        <taxon>Pseudomonadota</taxon>
        <taxon>Alphaproteobacteria</taxon>
        <taxon>Rhodospirillales</taxon>
        <taxon>Dongiaceae</taxon>
        <taxon>Dongia</taxon>
    </lineage>
</organism>
<keyword evidence="11 12" id="KW-0472">Membrane</keyword>
<evidence type="ECO:0000256" key="8">
    <source>
        <dbReference type="ARBA" id="ARBA00022692"/>
    </source>
</evidence>
<dbReference type="NCBIfam" id="TIGR03141">
    <property type="entry name" value="cytochro_ccmD"/>
    <property type="match status" value="1"/>
</dbReference>
<evidence type="ECO:0000256" key="1">
    <source>
        <dbReference type="ARBA" id="ARBA00002442"/>
    </source>
</evidence>
<comment type="similarity">
    <text evidence="3 12">Belongs to the CcmD/CycX/HelD family.</text>
</comment>
<comment type="subcellular location">
    <subcellularLocation>
        <location evidence="2 12">Cell inner membrane</location>
        <topology evidence="2 12">Single-pass membrane protein</topology>
    </subcellularLocation>
</comment>
<evidence type="ECO:0000313" key="13">
    <source>
        <dbReference type="EMBL" id="MDY0871549.1"/>
    </source>
</evidence>
<dbReference type="RefSeq" id="WP_320499981.1">
    <property type="nucleotide sequence ID" value="NZ_JAXCLX010000001.1"/>
</dbReference>
<dbReference type="InterPro" id="IPR052075">
    <property type="entry name" value="Heme_exporter_D"/>
</dbReference>
<evidence type="ECO:0000256" key="11">
    <source>
        <dbReference type="ARBA" id="ARBA00023136"/>
    </source>
</evidence>
<evidence type="ECO:0000256" key="2">
    <source>
        <dbReference type="ARBA" id="ARBA00004377"/>
    </source>
</evidence>
<sequence length="57" mass="6374">MSDFGSFLAMGGYAAYVWPAYGAAVVILAAIWIDGQRRRRAVDQALAKLDQQRKDER</sequence>
<keyword evidence="8 12" id="KW-0812">Transmembrane</keyword>